<dbReference type="PANTHER" id="PTHR30204:SF67">
    <property type="entry name" value="HTH-TYPE TRANSCRIPTIONAL REGULATOR MLRA-RELATED"/>
    <property type="match status" value="1"/>
</dbReference>
<organism evidence="6 7">
    <name type="scientific">Roseiflexus castenholzii (strain DSM 13941 / HLO8)</name>
    <dbReference type="NCBI Taxonomy" id="383372"/>
    <lineage>
        <taxon>Bacteria</taxon>
        <taxon>Bacillati</taxon>
        <taxon>Chloroflexota</taxon>
        <taxon>Chloroflexia</taxon>
        <taxon>Chloroflexales</taxon>
        <taxon>Roseiflexineae</taxon>
        <taxon>Roseiflexaceae</taxon>
        <taxon>Roseiflexus</taxon>
    </lineage>
</organism>
<dbReference type="Pfam" id="PF13411">
    <property type="entry name" value="MerR_1"/>
    <property type="match status" value="1"/>
</dbReference>
<evidence type="ECO:0000256" key="3">
    <source>
        <dbReference type="ARBA" id="ARBA00023163"/>
    </source>
</evidence>
<dbReference type="SMART" id="SM00422">
    <property type="entry name" value="HTH_MERR"/>
    <property type="match status" value="1"/>
</dbReference>
<dbReference type="OrthoDB" id="9800334at2"/>
<feature type="domain" description="B12-binding" evidence="5">
    <location>
        <begin position="194"/>
        <end position="326"/>
    </location>
</feature>
<evidence type="ECO:0000256" key="2">
    <source>
        <dbReference type="ARBA" id="ARBA00023125"/>
    </source>
</evidence>
<feature type="domain" description="HTH merR-type" evidence="4">
    <location>
        <begin position="16"/>
        <end position="85"/>
    </location>
</feature>
<dbReference type="InterPro" id="IPR009061">
    <property type="entry name" value="DNA-bd_dom_put_sf"/>
</dbReference>
<dbReference type="KEGG" id="rca:Rcas_3757"/>
<dbReference type="Gene3D" id="1.10.1240.10">
    <property type="entry name" value="Methionine synthase domain"/>
    <property type="match status" value="1"/>
</dbReference>
<sequence length="333" mass="37660">MLEQVHRLLALSDVPRYNIKAVVQQTQVNVSTLRAWEQRYGVPRPTRSDHGHRLYSQRDIEIIKWLKQCTEEGLAISQAVALLRDISDTGDIAPRAPQPPPPTLADAGWPDLRTQLTEALLSANLRQAHLLVNTAVALFPIETLVLDLFQPMLIEIGDRWAQGDVCVAEERVVTNFVRQRLLGLLQIHAPFATGPRLIAGCAPEEQHEIGLIMFSLLMEQRGWELIYLGQTVSAEGLDGFLVRMAPALICMSVSMAEHVPGLLEIARIVENRRRHRLLFAYSGQVFDRHPELRGRIPGIFLGNDLREAVIRADDLGEEIDPERWARQAHFFRH</sequence>
<dbReference type="RefSeq" id="WP_012122219.1">
    <property type="nucleotide sequence ID" value="NC_009767.1"/>
</dbReference>
<dbReference type="PROSITE" id="PS50937">
    <property type="entry name" value="HTH_MERR_2"/>
    <property type="match status" value="1"/>
</dbReference>
<dbReference type="GO" id="GO:0003677">
    <property type="term" value="F:DNA binding"/>
    <property type="evidence" value="ECO:0007669"/>
    <property type="project" value="UniProtKB-KW"/>
</dbReference>
<dbReference type="GO" id="GO:0003700">
    <property type="term" value="F:DNA-binding transcription factor activity"/>
    <property type="evidence" value="ECO:0007669"/>
    <property type="project" value="InterPro"/>
</dbReference>
<dbReference type="STRING" id="383372.Rcas_3757"/>
<accession>A7NQF0</accession>
<dbReference type="Proteomes" id="UP000000263">
    <property type="component" value="Chromosome"/>
</dbReference>
<dbReference type="SUPFAM" id="SSF52242">
    <property type="entry name" value="Cobalamin (vitamin B12)-binding domain"/>
    <property type="match status" value="1"/>
</dbReference>
<evidence type="ECO:0000259" key="5">
    <source>
        <dbReference type="PROSITE" id="PS51332"/>
    </source>
</evidence>
<proteinExistence type="predicted"/>
<dbReference type="InterPro" id="IPR003759">
    <property type="entry name" value="Cbl-bd_cap"/>
</dbReference>
<dbReference type="EMBL" id="CP000804">
    <property type="protein sequence ID" value="ABU59796.1"/>
    <property type="molecule type" value="Genomic_DNA"/>
</dbReference>
<dbReference type="GO" id="GO:0031419">
    <property type="term" value="F:cobalamin binding"/>
    <property type="evidence" value="ECO:0007669"/>
    <property type="project" value="InterPro"/>
</dbReference>
<keyword evidence="7" id="KW-1185">Reference proteome</keyword>
<keyword evidence="1" id="KW-0805">Transcription regulation</keyword>
<dbReference type="Pfam" id="PF02310">
    <property type="entry name" value="B12-binding"/>
    <property type="match status" value="1"/>
</dbReference>
<dbReference type="CDD" id="cd01104">
    <property type="entry name" value="HTH_MlrA-CarA"/>
    <property type="match status" value="1"/>
</dbReference>
<reference evidence="6 7" key="1">
    <citation type="submission" date="2007-08" db="EMBL/GenBank/DDBJ databases">
        <title>Complete sequence of Roseiflexus castenholzii DSM 13941.</title>
        <authorList>
            <consortium name="US DOE Joint Genome Institute"/>
            <person name="Copeland A."/>
            <person name="Lucas S."/>
            <person name="Lapidus A."/>
            <person name="Barry K."/>
            <person name="Glavina del Rio T."/>
            <person name="Dalin E."/>
            <person name="Tice H."/>
            <person name="Pitluck S."/>
            <person name="Thompson L.S."/>
            <person name="Brettin T."/>
            <person name="Bruce D."/>
            <person name="Detter J.C."/>
            <person name="Han C."/>
            <person name="Tapia R."/>
            <person name="Schmutz J."/>
            <person name="Larimer F."/>
            <person name="Land M."/>
            <person name="Hauser L."/>
            <person name="Kyrpides N."/>
            <person name="Mikhailova N."/>
            <person name="Bryant D.A."/>
            <person name="Hanada S."/>
            <person name="Tsukatani Y."/>
            <person name="Richardson P."/>
        </authorList>
    </citation>
    <scope>NUCLEOTIDE SEQUENCE [LARGE SCALE GENOMIC DNA]</scope>
    <source>
        <strain evidence="7">DSM 13941 / HLO8</strain>
    </source>
</reference>
<dbReference type="InterPro" id="IPR036594">
    <property type="entry name" value="Meth_synthase_dom"/>
</dbReference>
<dbReference type="AlphaFoldDB" id="A7NQF0"/>
<dbReference type="InterPro" id="IPR036724">
    <property type="entry name" value="Cobalamin-bd_sf"/>
</dbReference>
<dbReference type="HOGENOM" id="CLU_045945_3_1_0"/>
<protein>
    <submittedName>
        <fullName evidence="6">Transcriptional regulator, MerR family</fullName>
    </submittedName>
</protein>
<evidence type="ECO:0000256" key="1">
    <source>
        <dbReference type="ARBA" id="ARBA00023015"/>
    </source>
</evidence>
<keyword evidence="3" id="KW-0804">Transcription</keyword>
<keyword evidence="2" id="KW-0238">DNA-binding</keyword>
<evidence type="ECO:0000259" key="4">
    <source>
        <dbReference type="PROSITE" id="PS50937"/>
    </source>
</evidence>
<dbReference type="InterPro" id="IPR000551">
    <property type="entry name" value="MerR-type_HTH_dom"/>
</dbReference>
<name>A7NQF0_ROSCS</name>
<dbReference type="eggNOG" id="COG5012">
    <property type="taxonomic scope" value="Bacteria"/>
</dbReference>
<gene>
    <name evidence="6" type="ordered locus">Rcas_3757</name>
</gene>
<dbReference type="SUPFAM" id="SSF46955">
    <property type="entry name" value="Putative DNA-binding domain"/>
    <property type="match status" value="1"/>
</dbReference>
<dbReference type="GO" id="GO:0046872">
    <property type="term" value="F:metal ion binding"/>
    <property type="evidence" value="ECO:0007669"/>
    <property type="project" value="InterPro"/>
</dbReference>
<evidence type="ECO:0000313" key="7">
    <source>
        <dbReference type="Proteomes" id="UP000000263"/>
    </source>
</evidence>
<dbReference type="InterPro" id="IPR047057">
    <property type="entry name" value="MerR_fam"/>
</dbReference>
<dbReference type="Pfam" id="PF02607">
    <property type="entry name" value="B12-binding_2"/>
    <property type="match status" value="1"/>
</dbReference>
<dbReference type="InterPro" id="IPR006158">
    <property type="entry name" value="Cobalamin-bd"/>
</dbReference>
<dbReference type="eggNOG" id="COG0789">
    <property type="taxonomic scope" value="Bacteria"/>
</dbReference>
<dbReference type="Gene3D" id="3.40.50.280">
    <property type="entry name" value="Cobalamin-binding domain"/>
    <property type="match status" value="1"/>
</dbReference>
<dbReference type="PROSITE" id="PS51332">
    <property type="entry name" value="B12_BINDING"/>
    <property type="match status" value="1"/>
</dbReference>
<evidence type="ECO:0000313" key="6">
    <source>
        <dbReference type="EMBL" id="ABU59796.1"/>
    </source>
</evidence>
<dbReference type="PANTHER" id="PTHR30204">
    <property type="entry name" value="REDOX-CYCLING DRUG-SENSING TRANSCRIPTIONAL ACTIVATOR SOXR"/>
    <property type="match status" value="1"/>
</dbReference>
<dbReference type="Gene3D" id="1.10.1660.10">
    <property type="match status" value="1"/>
</dbReference>